<dbReference type="Proteomes" id="UP000054164">
    <property type="component" value="Unassembled WGS sequence"/>
</dbReference>
<evidence type="ECO:0000259" key="4">
    <source>
        <dbReference type="PROSITE" id="PS51459"/>
    </source>
</evidence>
<dbReference type="HOGENOM" id="CLU_040460_2_1_9"/>
<evidence type="ECO:0000256" key="2">
    <source>
        <dbReference type="PIRSR" id="PIRSR640198-2"/>
    </source>
</evidence>
<accession>A0A0S6TZA5</accession>
<dbReference type="InterPro" id="IPR036597">
    <property type="entry name" value="Fido-like_dom_sf"/>
</dbReference>
<dbReference type="GO" id="GO:0005524">
    <property type="term" value="F:ATP binding"/>
    <property type="evidence" value="ECO:0007669"/>
    <property type="project" value="UniProtKB-KW"/>
</dbReference>
<dbReference type="EMBL" id="DF384213">
    <property type="protein sequence ID" value="GAE01422.1"/>
    <property type="molecule type" value="Genomic_DNA"/>
</dbReference>
<keyword evidence="2" id="KW-0067">ATP-binding</keyword>
<gene>
    <name evidence="5" type="ORF">CBO05C_1112</name>
</gene>
<dbReference type="Gene3D" id="1.10.3290.10">
    <property type="entry name" value="Fido-like domain"/>
    <property type="match status" value="1"/>
</dbReference>
<dbReference type="PROSITE" id="PS51459">
    <property type="entry name" value="FIDO"/>
    <property type="match status" value="1"/>
</dbReference>
<sequence length="233" mass="27556">MDKFIKNIKIAKDIKNSIYYKLRHEFLYHSNKIEGSTFTTESLALLLDKNVVEGKHTLDDVQETVNSAYVFDYIIDTMDETVDMRYIKYLHSMLKHNTTDYGRGFSGVFKKIPNTILGTNIQLAQPYEVEYKLEDLISWYYQNKIINLDIIAEFHFRFEMIHPFQDGNGRIGRFLMLKQLLENKLPLFIISWDTEDLYRKSLAKSSIGNYAPLVEYLKSLNDFKEVNKDLWDF</sequence>
<evidence type="ECO:0000256" key="1">
    <source>
        <dbReference type="PIRSR" id="PIRSR640198-1"/>
    </source>
</evidence>
<dbReference type="PANTHER" id="PTHR13504">
    <property type="entry name" value="FIDO DOMAIN-CONTAINING PROTEIN DDB_G0283145"/>
    <property type="match status" value="1"/>
</dbReference>
<feature type="site" description="Important for autoinhibition of adenylyltransferase activity" evidence="3">
    <location>
        <position position="34"/>
    </location>
</feature>
<feature type="domain" description="Fido" evidence="4">
    <location>
        <begin position="82"/>
        <end position="219"/>
    </location>
</feature>
<name>A0A0S6TZA5_CLOBO</name>
<protein>
    <submittedName>
        <fullName evidence="5">Fic family protein</fullName>
    </submittedName>
</protein>
<evidence type="ECO:0000256" key="3">
    <source>
        <dbReference type="PIRSR" id="PIRSR640198-3"/>
    </source>
</evidence>
<feature type="active site" evidence="1">
    <location>
        <position position="162"/>
    </location>
</feature>
<dbReference type="InterPro" id="IPR040198">
    <property type="entry name" value="Fido_containing"/>
</dbReference>
<dbReference type="RefSeq" id="WP_030033991.1">
    <property type="nucleotide sequence ID" value="NZ_DF384213.1"/>
</dbReference>
<dbReference type="PANTHER" id="PTHR13504:SF38">
    <property type="entry name" value="FIDO DOMAIN-CONTAINING PROTEIN"/>
    <property type="match status" value="1"/>
</dbReference>
<proteinExistence type="predicted"/>
<feature type="binding site" evidence="2">
    <location>
        <begin position="166"/>
        <end position="173"/>
    </location>
    <ligand>
        <name>ATP</name>
        <dbReference type="ChEBI" id="CHEBI:30616"/>
    </ligand>
</feature>
<reference evidence="5" key="1">
    <citation type="submission" date="2013-10" db="EMBL/GenBank/DDBJ databases">
        <title>Draft genome sequence of Clostridium botulinum type B strain Osaka05.</title>
        <authorList>
            <person name="Sakaguchi Y."/>
            <person name="Hosomi K."/>
            <person name="Uchiyama J."/>
            <person name="Ogura Y."/>
            <person name="Sakaguchi M."/>
            <person name="Kohda T."/>
            <person name="Mukamoto M."/>
            <person name="Misawa N."/>
            <person name="Matsuzaki S."/>
            <person name="Hayashi T."/>
            <person name="Kozaki S."/>
        </authorList>
    </citation>
    <scope>NUCLEOTIDE SEQUENCE</scope>
    <source>
        <strain evidence="5">Osaka05</strain>
    </source>
</reference>
<dbReference type="InterPro" id="IPR003812">
    <property type="entry name" value="Fido"/>
</dbReference>
<dbReference type="Pfam" id="PF02661">
    <property type="entry name" value="Fic"/>
    <property type="match status" value="1"/>
</dbReference>
<dbReference type="SUPFAM" id="SSF140931">
    <property type="entry name" value="Fic-like"/>
    <property type="match status" value="1"/>
</dbReference>
<dbReference type="AlphaFoldDB" id="A0A0S6TZA5"/>
<evidence type="ECO:0000313" key="5">
    <source>
        <dbReference type="EMBL" id="GAE01422.1"/>
    </source>
</evidence>
<keyword evidence="2" id="KW-0547">Nucleotide-binding</keyword>
<organism evidence="5">
    <name type="scientific">Clostridium botulinum B str. Osaka05</name>
    <dbReference type="NCBI Taxonomy" id="1407017"/>
    <lineage>
        <taxon>Bacteria</taxon>
        <taxon>Bacillati</taxon>
        <taxon>Bacillota</taxon>
        <taxon>Clostridia</taxon>
        <taxon>Eubacteriales</taxon>
        <taxon>Clostridiaceae</taxon>
        <taxon>Clostridium</taxon>
    </lineage>
</organism>